<dbReference type="PANTHER" id="PTHR33428">
    <property type="entry name" value="CHLOROPHYLLASE-2, CHLOROPLASTIC"/>
    <property type="match status" value="1"/>
</dbReference>
<dbReference type="Gene3D" id="3.40.50.1820">
    <property type="entry name" value="alpha/beta hydrolase"/>
    <property type="match status" value="1"/>
</dbReference>
<organism evidence="3 4">
    <name type="scientific">Nocardia mexicana</name>
    <dbReference type="NCBI Taxonomy" id="279262"/>
    <lineage>
        <taxon>Bacteria</taxon>
        <taxon>Bacillati</taxon>
        <taxon>Actinomycetota</taxon>
        <taxon>Actinomycetes</taxon>
        <taxon>Mycobacteriales</taxon>
        <taxon>Nocardiaceae</taxon>
        <taxon>Nocardia</taxon>
    </lineage>
</organism>
<dbReference type="Pfam" id="PF12740">
    <property type="entry name" value="PETase"/>
    <property type="match status" value="1"/>
</dbReference>
<evidence type="ECO:0000259" key="2">
    <source>
        <dbReference type="Pfam" id="PF12740"/>
    </source>
</evidence>
<dbReference type="Proteomes" id="UP000255355">
    <property type="component" value="Unassembled WGS sequence"/>
</dbReference>
<evidence type="ECO:0000313" key="4">
    <source>
        <dbReference type="Proteomes" id="UP000255355"/>
    </source>
</evidence>
<dbReference type="OrthoDB" id="4369024at2"/>
<feature type="chain" id="PRO_5016689529" description="PET hydrolase/cutinase-like domain-containing protein" evidence="1">
    <location>
        <begin position="33"/>
        <end position="338"/>
    </location>
</feature>
<protein>
    <recommendedName>
        <fullName evidence="2">PET hydrolase/cutinase-like domain-containing protein</fullName>
    </recommendedName>
</protein>
<dbReference type="AlphaFoldDB" id="A0A370GT15"/>
<dbReference type="InterPro" id="IPR041127">
    <property type="entry name" value="PET_hydrolase/cutinase-like"/>
</dbReference>
<comment type="caution">
    <text evidence="3">The sequence shown here is derived from an EMBL/GenBank/DDBJ whole genome shotgun (WGS) entry which is preliminary data.</text>
</comment>
<dbReference type="RefSeq" id="WP_147289071.1">
    <property type="nucleotide sequence ID" value="NZ_QQAZ01000011.1"/>
</dbReference>
<dbReference type="InterPro" id="IPR029058">
    <property type="entry name" value="AB_hydrolase_fold"/>
</dbReference>
<feature type="domain" description="PET hydrolase/cutinase-like" evidence="2">
    <location>
        <begin position="101"/>
        <end position="316"/>
    </location>
</feature>
<gene>
    <name evidence="3" type="ORF">DFR68_111155</name>
</gene>
<dbReference type="SUPFAM" id="SSF53474">
    <property type="entry name" value="alpha/beta-Hydrolases"/>
    <property type="match status" value="1"/>
</dbReference>
<keyword evidence="4" id="KW-1185">Reference proteome</keyword>
<sequence>MRMSTTLRAFAVVTATALALLANTSTAPTARADDLMPGVTARSVFGETGPHPVATAVRTNPCTESVFGMVMHIGAHILGNRDDPTCTQAFPYGLESPIGVNTYYPADIADMPDAPLIVMMPGANANAGMYDALARQWVGHGFVVVIPYDHENSLLHVPAMGLAVAVLADRDPNSVLHNKIDLGRTIFAGHSGGGQAALQAASVVPGVAQAIDPDLRVAGTLAIEPGPLAAGPALTVPTLFLTGYNDFIVPDFAWVRWWQYNLTHNAPAWIANARGVSHASPIDGVDAYLSSGTALAWLKYVAFGDETAARFFVGPDWLLRSDKTYFSVERNALADALP</sequence>
<dbReference type="EMBL" id="QQAZ01000011">
    <property type="protein sequence ID" value="RDI46396.1"/>
    <property type="molecule type" value="Genomic_DNA"/>
</dbReference>
<evidence type="ECO:0000256" key="1">
    <source>
        <dbReference type="SAM" id="SignalP"/>
    </source>
</evidence>
<evidence type="ECO:0000313" key="3">
    <source>
        <dbReference type="EMBL" id="RDI46396.1"/>
    </source>
</evidence>
<reference evidence="3 4" key="1">
    <citation type="submission" date="2018-07" db="EMBL/GenBank/DDBJ databases">
        <title>Genomic Encyclopedia of Type Strains, Phase IV (KMG-IV): sequencing the most valuable type-strain genomes for metagenomic binning, comparative biology and taxonomic classification.</title>
        <authorList>
            <person name="Goeker M."/>
        </authorList>
    </citation>
    <scope>NUCLEOTIDE SEQUENCE [LARGE SCALE GENOMIC DNA]</scope>
    <source>
        <strain evidence="3 4">DSM 44952</strain>
    </source>
</reference>
<dbReference type="PANTHER" id="PTHR33428:SF14">
    <property type="entry name" value="CARBOXYLESTERASE TYPE B DOMAIN-CONTAINING PROTEIN"/>
    <property type="match status" value="1"/>
</dbReference>
<accession>A0A370GT15</accession>
<proteinExistence type="predicted"/>
<feature type="signal peptide" evidence="1">
    <location>
        <begin position="1"/>
        <end position="32"/>
    </location>
</feature>
<name>A0A370GT15_9NOCA</name>
<dbReference type="STRING" id="1210089.GCA_001613165_02943"/>
<keyword evidence="1" id="KW-0732">Signal</keyword>